<dbReference type="GO" id="GO:0016747">
    <property type="term" value="F:acyltransferase activity, transferring groups other than amino-acyl groups"/>
    <property type="evidence" value="ECO:0007669"/>
    <property type="project" value="InterPro"/>
</dbReference>
<keyword evidence="2" id="KW-1133">Transmembrane helix</keyword>
<feature type="transmembrane region" description="Helical" evidence="2">
    <location>
        <begin position="202"/>
        <end position="222"/>
    </location>
</feature>
<organism evidence="4 5">
    <name type="scientific">Peltaster fructicola</name>
    <dbReference type="NCBI Taxonomy" id="286661"/>
    <lineage>
        <taxon>Eukaryota</taxon>
        <taxon>Fungi</taxon>
        <taxon>Dikarya</taxon>
        <taxon>Ascomycota</taxon>
        <taxon>Pezizomycotina</taxon>
        <taxon>Dothideomycetes</taxon>
        <taxon>Dothideomycetes incertae sedis</taxon>
        <taxon>Peltaster</taxon>
    </lineage>
</organism>
<feature type="transmembrane region" description="Helical" evidence="2">
    <location>
        <begin position="415"/>
        <end position="436"/>
    </location>
</feature>
<evidence type="ECO:0000313" key="5">
    <source>
        <dbReference type="Proteomes" id="UP000503462"/>
    </source>
</evidence>
<evidence type="ECO:0000259" key="3">
    <source>
        <dbReference type="Pfam" id="PF01757"/>
    </source>
</evidence>
<evidence type="ECO:0000256" key="1">
    <source>
        <dbReference type="SAM" id="MobiDB-lite"/>
    </source>
</evidence>
<feature type="transmembrane region" description="Helical" evidence="2">
    <location>
        <begin position="91"/>
        <end position="116"/>
    </location>
</feature>
<evidence type="ECO:0000256" key="2">
    <source>
        <dbReference type="SAM" id="Phobius"/>
    </source>
</evidence>
<feature type="region of interest" description="Disordered" evidence="1">
    <location>
        <begin position="474"/>
        <end position="493"/>
    </location>
</feature>
<dbReference type="PANTHER" id="PTHR23028:SF134">
    <property type="entry name" value="PUTATIVE (AFU_ORTHOLOGUE AFUA_4G08520)-RELATED"/>
    <property type="match status" value="1"/>
</dbReference>
<protein>
    <recommendedName>
        <fullName evidence="3">Acyltransferase 3 domain-containing protein</fullName>
    </recommendedName>
</protein>
<proteinExistence type="predicted"/>
<gene>
    <name evidence="4" type="ORF">AMS68_004584</name>
</gene>
<dbReference type="Pfam" id="PF01757">
    <property type="entry name" value="Acyl_transf_3"/>
    <property type="match status" value="1"/>
</dbReference>
<keyword evidence="5" id="KW-1185">Reference proteome</keyword>
<feature type="transmembrane region" description="Helical" evidence="2">
    <location>
        <begin position="282"/>
        <end position="301"/>
    </location>
</feature>
<keyword evidence="2" id="KW-0812">Transmembrane</keyword>
<sequence>MVFNARSIARIVFGWAPEDNVAARETAWLDGVRGVAAFLVMINHYSMEWLSPLADAPFGAMMTTDWNPDGVWYHRAGEHLWAPWRLPILRLLMVSGGAQVSVFFVLSGMVLSWSPLGSVLSGNYEKLYTSLGSSTIRRWFRLFLPCAIVSLAYWVQRIVNDYQGIVPTLWSFLDYLSVTEQWANPFETAHVTQFSTNHGFNFVMWTIPFEFGGSIFVYVSLLGLGRVQSFRRRAIAIGLVSAYAFWKLQWAYWMFGTGIIISDYVRSSGGFRKLTQKTSTRAAWMWSLVLILGLILMGYVGPSERYSTPGYEWTAVVPLPGGFRFLIGEQRFWWGCGGILVILSSSHLSLVRKFFELAFIQYLGKISFMLYLIHFLINVVVAQPIRHAFYKAVCVLEFDEAYDGDVFRTTAITNVGIHIMLWLICIPLVMIISHILETFVDRPCTAFGKWLDDKLVHGTRKPVKPVDEEQEQLLESDMSGLELGSMPQRSRDG</sequence>
<feature type="domain" description="Acyltransferase 3" evidence="3">
    <location>
        <begin position="27"/>
        <end position="433"/>
    </location>
</feature>
<feature type="transmembrane region" description="Helical" evidence="2">
    <location>
        <begin position="362"/>
        <end position="381"/>
    </location>
</feature>
<keyword evidence="2" id="KW-0472">Membrane</keyword>
<name>A0A6H0XWC9_9PEZI</name>
<accession>A0A6H0XWC9</accession>
<dbReference type="InterPro" id="IPR050879">
    <property type="entry name" value="Acyltransferase_3"/>
</dbReference>
<dbReference type="AlphaFoldDB" id="A0A6H0XWC9"/>
<dbReference type="OrthoDB" id="5819582at2759"/>
<feature type="transmembrane region" description="Helical" evidence="2">
    <location>
        <begin position="332"/>
        <end position="350"/>
    </location>
</feature>
<dbReference type="InterPro" id="IPR002656">
    <property type="entry name" value="Acyl_transf_3_dom"/>
</dbReference>
<dbReference type="EMBL" id="CP051141">
    <property type="protein sequence ID" value="QIW99066.1"/>
    <property type="molecule type" value="Genomic_DNA"/>
</dbReference>
<dbReference type="Proteomes" id="UP000503462">
    <property type="component" value="Chromosome 3"/>
</dbReference>
<dbReference type="PANTHER" id="PTHR23028">
    <property type="entry name" value="ACETYLTRANSFERASE"/>
    <property type="match status" value="1"/>
</dbReference>
<evidence type="ECO:0000313" key="4">
    <source>
        <dbReference type="EMBL" id="QIW99066.1"/>
    </source>
</evidence>
<reference evidence="4 5" key="1">
    <citation type="journal article" date="2016" name="Sci. Rep.">
        <title>Peltaster fructicola genome reveals evolution from an invasive phytopathogen to an ectophytic parasite.</title>
        <authorList>
            <person name="Xu C."/>
            <person name="Chen H."/>
            <person name="Gleason M.L."/>
            <person name="Xu J.R."/>
            <person name="Liu H."/>
            <person name="Zhang R."/>
            <person name="Sun G."/>
        </authorList>
    </citation>
    <scope>NUCLEOTIDE SEQUENCE [LARGE SCALE GENOMIC DNA]</scope>
    <source>
        <strain evidence="4 5">LNHT1506</strain>
    </source>
</reference>